<evidence type="ECO:0000256" key="2">
    <source>
        <dbReference type="ARBA" id="ARBA00004906"/>
    </source>
</evidence>
<accession>A0AAN7LPP6</accession>
<dbReference type="EMBL" id="JAXQNO010000008">
    <property type="protein sequence ID" value="KAK4792808.1"/>
    <property type="molecule type" value="Genomic_DNA"/>
</dbReference>
<dbReference type="InterPro" id="IPR011989">
    <property type="entry name" value="ARM-like"/>
</dbReference>
<feature type="domain" description="U-box" evidence="6">
    <location>
        <begin position="9"/>
        <end position="83"/>
    </location>
</feature>
<gene>
    <name evidence="7" type="ORF">SAY86_023243</name>
</gene>
<protein>
    <recommendedName>
        <fullName evidence="5 6">U-box domain-containing protein</fullName>
        <ecNumber evidence="5">2.3.2.27</ecNumber>
    </recommendedName>
    <alternativeName>
        <fullName evidence="5">RING-type E3 ubiquitin transferase PUB</fullName>
    </alternativeName>
</protein>
<dbReference type="PANTHER" id="PTHR22849">
    <property type="entry name" value="WDSAM1 PROTEIN"/>
    <property type="match status" value="1"/>
</dbReference>
<dbReference type="Gene3D" id="3.30.40.10">
    <property type="entry name" value="Zinc/RING finger domain, C3HC4 (zinc finger)"/>
    <property type="match status" value="1"/>
</dbReference>
<dbReference type="InterPro" id="IPR045185">
    <property type="entry name" value="PUB22/23/24-like"/>
</dbReference>
<dbReference type="FunFam" id="3.30.40.10:FF:000442">
    <property type="entry name" value="RING-type E3 ubiquitin transferase"/>
    <property type="match status" value="1"/>
</dbReference>
<dbReference type="AlphaFoldDB" id="A0AAN7LPP6"/>
<dbReference type="InterPro" id="IPR016024">
    <property type="entry name" value="ARM-type_fold"/>
</dbReference>
<comment type="pathway">
    <text evidence="2 5">Protein modification; protein ubiquitination.</text>
</comment>
<evidence type="ECO:0000256" key="1">
    <source>
        <dbReference type="ARBA" id="ARBA00000900"/>
    </source>
</evidence>
<proteinExistence type="predicted"/>
<dbReference type="Proteomes" id="UP001346149">
    <property type="component" value="Unassembled WGS sequence"/>
</dbReference>
<dbReference type="SMART" id="SM00504">
    <property type="entry name" value="Ubox"/>
    <property type="match status" value="1"/>
</dbReference>
<evidence type="ECO:0000256" key="5">
    <source>
        <dbReference type="RuleBase" id="RU369093"/>
    </source>
</evidence>
<dbReference type="Gene3D" id="1.25.10.10">
    <property type="entry name" value="Leucine-rich Repeat Variant"/>
    <property type="match status" value="1"/>
</dbReference>
<comment type="catalytic activity">
    <reaction evidence="1 5">
        <text>S-ubiquitinyl-[E2 ubiquitin-conjugating enzyme]-L-cysteine + [acceptor protein]-L-lysine = [E2 ubiquitin-conjugating enzyme]-L-cysteine + N(6)-ubiquitinyl-[acceptor protein]-L-lysine.</text>
        <dbReference type="EC" id="2.3.2.27"/>
    </reaction>
</comment>
<evidence type="ECO:0000259" key="6">
    <source>
        <dbReference type="PROSITE" id="PS51698"/>
    </source>
</evidence>
<dbReference type="SUPFAM" id="SSF48371">
    <property type="entry name" value="ARM repeat"/>
    <property type="match status" value="1"/>
</dbReference>
<dbReference type="InterPro" id="IPR045210">
    <property type="entry name" value="RING-Ubox_PUB"/>
</dbReference>
<dbReference type="SUPFAM" id="SSF57850">
    <property type="entry name" value="RING/U-box"/>
    <property type="match status" value="1"/>
</dbReference>
<keyword evidence="3 5" id="KW-0808">Transferase</keyword>
<evidence type="ECO:0000256" key="3">
    <source>
        <dbReference type="ARBA" id="ARBA00022679"/>
    </source>
</evidence>
<sequence length="439" mass="48520">MVREELYITVPSLFRCPISLDVMKSPVSLCTGVTYDRSSIQHWLESGHDTCPATNQPLPSMDFVPNFTLHRLINLWIHSSVSSGRATTGASSSPSSSSSPLPVLPPVISTSEIRQMVAGIAGEPGSFGHEGFQKVAEFARYSEENRRFLANLRDSVEAILRVLVREGGQIEVLESALWVLDLILLENGVRERIHRLIFRTDYERCFDSILSVLRKGTLGSKIQSSRILEMIASSPDSRRAIGEKEAILSVLVHLLGTETDETLMETILSCLISLSVTRSIKVQLVQFNIVSILSRILSHPKTAGLSAERAIKMLYRLSALAEGRKAMREHPSCVSVLLDKLMKVPSAAKEEGLAVVWSMCCAHKDERVKERIRRGNGVTKLLVVMQSEGDGMAVKRMCRELVKSLRGVPMADPSFSTTSSTRYGGLGSLETKTTHIRPY</sequence>
<keyword evidence="8" id="KW-1185">Reference proteome</keyword>
<dbReference type="InterPro" id="IPR058678">
    <property type="entry name" value="ARM_PUB"/>
</dbReference>
<evidence type="ECO:0000256" key="4">
    <source>
        <dbReference type="ARBA" id="ARBA00022786"/>
    </source>
</evidence>
<dbReference type="EC" id="2.3.2.27" evidence="5"/>
<dbReference type="InterPro" id="IPR013083">
    <property type="entry name" value="Znf_RING/FYVE/PHD"/>
</dbReference>
<comment type="caution">
    <text evidence="7">The sequence shown here is derived from an EMBL/GenBank/DDBJ whole genome shotgun (WGS) entry which is preliminary data.</text>
</comment>
<dbReference type="Pfam" id="PF25598">
    <property type="entry name" value="ARM_PUB"/>
    <property type="match status" value="1"/>
</dbReference>
<comment type="function">
    <text evidence="5">Functions as an E3 ubiquitin ligase.</text>
</comment>
<dbReference type="PROSITE" id="PS51698">
    <property type="entry name" value="U_BOX"/>
    <property type="match status" value="1"/>
</dbReference>
<dbReference type="GO" id="GO:0061630">
    <property type="term" value="F:ubiquitin protein ligase activity"/>
    <property type="evidence" value="ECO:0007669"/>
    <property type="project" value="UniProtKB-UniRule"/>
</dbReference>
<name>A0AAN7LPP6_TRANT</name>
<evidence type="ECO:0000313" key="7">
    <source>
        <dbReference type="EMBL" id="KAK4792808.1"/>
    </source>
</evidence>
<dbReference type="InterPro" id="IPR003613">
    <property type="entry name" value="Ubox_domain"/>
</dbReference>
<dbReference type="Pfam" id="PF04564">
    <property type="entry name" value="U-box"/>
    <property type="match status" value="1"/>
</dbReference>
<keyword evidence="4 5" id="KW-0833">Ubl conjugation pathway</keyword>
<dbReference type="PANTHER" id="PTHR22849:SF163">
    <property type="entry name" value="U-BOX DOMAIN-CONTAINING PROTEIN"/>
    <property type="match status" value="1"/>
</dbReference>
<evidence type="ECO:0000313" key="8">
    <source>
        <dbReference type="Proteomes" id="UP001346149"/>
    </source>
</evidence>
<dbReference type="GO" id="GO:0016567">
    <property type="term" value="P:protein ubiquitination"/>
    <property type="evidence" value="ECO:0007669"/>
    <property type="project" value="UniProtKB-UniRule"/>
</dbReference>
<reference evidence="7 8" key="1">
    <citation type="journal article" date="2023" name="Hortic Res">
        <title>Pangenome of water caltrop reveals structural variations and asymmetric subgenome divergence after allopolyploidization.</title>
        <authorList>
            <person name="Zhang X."/>
            <person name="Chen Y."/>
            <person name="Wang L."/>
            <person name="Yuan Y."/>
            <person name="Fang M."/>
            <person name="Shi L."/>
            <person name="Lu R."/>
            <person name="Comes H.P."/>
            <person name="Ma Y."/>
            <person name="Chen Y."/>
            <person name="Huang G."/>
            <person name="Zhou Y."/>
            <person name="Zheng Z."/>
            <person name="Qiu Y."/>
        </authorList>
    </citation>
    <scope>NUCLEOTIDE SEQUENCE [LARGE SCALE GENOMIC DNA]</scope>
    <source>
        <strain evidence="7">F231</strain>
    </source>
</reference>
<organism evidence="7 8">
    <name type="scientific">Trapa natans</name>
    <name type="common">Water chestnut</name>
    <dbReference type="NCBI Taxonomy" id="22666"/>
    <lineage>
        <taxon>Eukaryota</taxon>
        <taxon>Viridiplantae</taxon>
        <taxon>Streptophyta</taxon>
        <taxon>Embryophyta</taxon>
        <taxon>Tracheophyta</taxon>
        <taxon>Spermatophyta</taxon>
        <taxon>Magnoliopsida</taxon>
        <taxon>eudicotyledons</taxon>
        <taxon>Gunneridae</taxon>
        <taxon>Pentapetalae</taxon>
        <taxon>rosids</taxon>
        <taxon>malvids</taxon>
        <taxon>Myrtales</taxon>
        <taxon>Lythraceae</taxon>
        <taxon>Trapa</taxon>
    </lineage>
</organism>
<dbReference type="CDD" id="cd16664">
    <property type="entry name" value="RING-Ubox_PUB"/>
    <property type="match status" value="1"/>
</dbReference>